<protein>
    <submittedName>
        <fullName evidence="1">Uncharacterized protein</fullName>
    </submittedName>
</protein>
<dbReference type="STRING" id="1123501.Wenmar_03392"/>
<dbReference type="Proteomes" id="UP000035100">
    <property type="component" value="Unassembled WGS sequence"/>
</dbReference>
<gene>
    <name evidence="1" type="ORF">Wenmar_03392</name>
</gene>
<evidence type="ECO:0000313" key="2">
    <source>
        <dbReference type="Proteomes" id="UP000035100"/>
    </source>
</evidence>
<reference evidence="1 2" key="1">
    <citation type="submission" date="2013-01" db="EMBL/GenBank/DDBJ databases">
        <authorList>
            <person name="Fiebig A."/>
            <person name="Goeker M."/>
            <person name="Klenk H.-P.P."/>
        </authorList>
    </citation>
    <scope>NUCLEOTIDE SEQUENCE [LARGE SCALE GENOMIC DNA]</scope>
    <source>
        <strain evidence="1 2">DSM 24838</strain>
    </source>
</reference>
<dbReference type="AlphaFoldDB" id="A0A0D0Q637"/>
<evidence type="ECO:0000313" key="1">
    <source>
        <dbReference type="EMBL" id="KIQ67937.1"/>
    </source>
</evidence>
<dbReference type="EMBL" id="AONG01000018">
    <property type="protein sequence ID" value="KIQ67937.1"/>
    <property type="molecule type" value="Genomic_DNA"/>
</dbReference>
<keyword evidence="2" id="KW-1185">Reference proteome</keyword>
<comment type="caution">
    <text evidence="1">The sequence shown here is derived from an EMBL/GenBank/DDBJ whole genome shotgun (WGS) entry which is preliminary data.</text>
</comment>
<name>A0A0D0Q637_9RHOB</name>
<organism evidence="1 2">
    <name type="scientific">Wenxinia marina DSM 24838</name>
    <dbReference type="NCBI Taxonomy" id="1123501"/>
    <lineage>
        <taxon>Bacteria</taxon>
        <taxon>Pseudomonadati</taxon>
        <taxon>Pseudomonadota</taxon>
        <taxon>Alphaproteobacteria</taxon>
        <taxon>Rhodobacterales</taxon>
        <taxon>Roseobacteraceae</taxon>
        <taxon>Wenxinia</taxon>
    </lineage>
</organism>
<proteinExistence type="predicted"/>
<accession>A0A0D0Q637</accession>
<sequence length="36" mass="3898">MATATVRARSCAEMPVEMPSRASIETVKAVSCRDEL</sequence>